<dbReference type="HOGENOM" id="CLU_042663_1_0_0"/>
<proteinExistence type="inferred from homology"/>
<dbReference type="InterPro" id="IPR042177">
    <property type="entry name" value="Cell/Rod_1"/>
</dbReference>
<sequence>MESFFSRFKNPLALIVILLVQAVALGVQIHRPTDQASPDGSQVRLLRLWALSIMSPFERVSTGTGHGVRGAWSNYLDLRHVRQNNQDLRQEIANLRLQRAALAEDALEGQRLQSLLGFQQHYVSKTVAAQVIGTSGTDQSRVLTLDKGAQDGLKPDMAVITPDGIVGKLRDVFPHTSQLLLVSDPTSGAGVILQATRIRAILHGSPQGRIQINNLTIDSRIKPGEVVLTSGGDQVFPRGLPVGKVESMVPDPEHQPYALITLKPAANLNQLEEVLVITGISPTLGAQTQEELAAEAAARAADTSAERLPGLKADKPEADPTKPVDPNAPAENAPPPSDNAPGLVPKPKPVVHADRFTYGSPAAAADLTPGAPKSDAVPVPHETAPKADVPAKPKAAPKSDAAKPEAPKPEQEIPQ</sequence>
<protein>
    <recommendedName>
        <fullName evidence="2">Cell shape-determining protein MreC</fullName>
    </recommendedName>
    <alternativeName>
        <fullName evidence="4">Cell shape protein MreC</fullName>
    </alternativeName>
</protein>
<dbReference type="OrthoDB" id="9792313at2"/>
<accession>E8X1N8</accession>
<feature type="compositionally biased region" description="Basic and acidic residues" evidence="6">
    <location>
        <begin position="400"/>
        <end position="415"/>
    </location>
</feature>
<evidence type="ECO:0000256" key="6">
    <source>
        <dbReference type="SAM" id="MobiDB-lite"/>
    </source>
</evidence>
<dbReference type="NCBIfam" id="TIGR00219">
    <property type="entry name" value="mreC"/>
    <property type="match status" value="1"/>
</dbReference>
<dbReference type="Gene3D" id="2.40.10.340">
    <property type="entry name" value="Rod shape-determining protein MreC, domain 1"/>
    <property type="match status" value="1"/>
</dbReference>
<evidence type="ECO:0000256" key="5">
    <source>
        <dbReference type="SAM" id="Coils"/>
    </source>
</evidence>
<evidence type="ECO:0000256" key="3">
    <source>
        <dbReference type="ARBA" id="ARBA00022960"/>
    </source>
</evidence>
<reference evidence="9" key="1">
    <citation type="submission" date="2011-01" db="EMBL/GenBank/DDBJ databases">
        <title>Complete sequence of chromosome of Acidobacterium sp. MP5ACTX9.</title>
        <authorList>
            <consortium name="US DOE Joint Genome Institute"/>
            <person name="Lucas S."/>
            <person name="Copeland A."/>
            <person name="Lapidus A."/>
            <person name="Cheng J.-F."/>
            <person name="Goodwin L."/>
            <person name="Pitluck S."/>
            <person name="Teshima H."/>
            <person name="Detter J.C."/>
            <person name="Han C."/>
            <person name="Tapia R."/>
            <person name="Land M."/>
            <person name="Hauser L."/>
            <person name="Kyrpides N."/>
            <person name="Ivanova N."/>
            <person name="Ovchinnikova G."/>
            <person name="Pagani I."/>
            <person name="Rawat S.R."/>
            <person name="Mannisto M."/>
            <person name="Haggblom M.M."/>
            <person name="Woyke T."/>
        </authorList>
    </citation>
    <scope>NUCLEOTIDE SEQUENCE [LARGE SCALE GENOMIC DNA]</scope>
    <source>
        <strain evidence="9">MP5ACTX9</strain>
    </source>
</reference>
<evidence type="ECO:0000256" key="2">
    <source>
        <dbReference type="ARBA" id="ARBA00013855"/>
    </source>
</evidence>
<name>E8X1N8_GRATM</name>
<dbReference type="GO" id="GO:0005886">
    <property type="term" value="C:plasma membrane"/>
    <property type="evidence" value="ECO:0007669"/>
    <property type="project" value="TreeGrafter"/>
</dbReference>
<feature type="coiled-coil region" evidence="5">
    <location>
        <begin position="78"/>
        <end position="105"/>
    </location>
</feature>
<feature type="compositionally biased region" description="Low complexity" evidence="6">
    <location>
        <begin position="297"/>
        <end position="308"/>
    </location>
</feature>
<dbReference type="PANTHER" id="PTHR34138">
    <property type="entry name" value="CELL SHAPE-DETERMINING PROTEIN MREC"/>
    <property type="match status" value="1"/>
</dbReference>
<dbReference type="GO" id="GO:0008360">
    <property type="term" value="P:regulation of cell shape"/>
    <property type="evidence" value="ECO:0007669"/>
    <property type="project" value="UniProtKB-KW"/>
</dbReference>
<dbReference type="PaxDb" id="1198114-AciX9_0889"/>
<keyword evidence="3" id="KW-0133">Cell shape</keyword>
<evidence type="ECO:0000313" key="8">
    <source>
        <dbReference type="EMBL" id="ADW67957.1"/>
    </source>
</evidence>
<evidence type="ECO:0000313" key="9">
    <source>
        <dbReference type="Proteomes" id="UP000000343"/>
    </source>
</evidence>
<dbReference type="InterPro" id="IPR007221">
    <property type="entry name" value="MreC"/>
</dbReference>
<gene>
    <name evidence="8" type="ordered locus">AciX9_0889</name>
</gene>
<evidence type="ECO:0000256" key="4">
    <source>
        <dbReference type="ARBA" id="ARBA00032089"/>
    </source>
</evidence>
<dbReference type="InterPro" id="IPR042175">
    <property type="entry name" value="Cell/Rod_MreC_2"/>
</dbReference>
<dbReference type="RefSeq" id="WP_013579281.1">
    <property type="nucleotide sequence ID" value="NC_015064.1"/>
</dbReference>
<evidence type="ECO:0000259" key="7">
    <source>
        <dbReference type="Pfam" id="PF04085"/>
    </source>
</evidence>
<comment type="similarity">
    <text evidence="1">Belongs to the MreC family.</text>
</comment>
<feature type="domain" description="Rod shape-determining protein MreC beta-barrel core" evidence="7">
    <location>
        <begin position="131"/>
        <end position="277"/>
    </location>
</feature>
<dbReference type="STRING" id="1198114.AciX9_0889"/>
<dbReference type="Gene3D" id="2.40.10.350">
    <property type="entry name" value="Rod shape-determining protein MreC, domain 2"/>
    <property type="match status" value="1"/>
</dbReference>
<evidence type="ECO:0000256" key="1">
    <source>
        <dbReference type="ARBA" id="ARBA00009369"/>
    </source>
</evidence>
<keyword evidence="5" id="KW-0175">Coiled coil</keyword>
<dbReference type="Proteomes" id="UP000000343">
    <property type="component" value="Chromosome"/>
</dbReference>
<dbReference type="Pfam" id="PF04085">
    <property type="entry name" value="MreC"/>
    <property type="match status" value="1"/>
</dbReference>
<dbReference type="AlphaFoldDB" id="E8X1N8"/>
<keyword evidence="9" id="KW-1185">Reference proteome</keyword>
<dbReference type="eggNOG" id="COG1792">
    <property type="taxonomic scope" value="Bacteria"/>
</dbReference>
<organism evidence="9">
    <name type="scientific">Granulicella tundricola (strain ATCC BAA-1859 / DSM 23138 / MP5ACTX9)</name>
    <dbReference type="NCBI Taxonomy" id="1198114"/>
    <lineage>
        <taxon>Bacteria</taxon>
        <taxon>Pseudomonadati</taxon>
        <taxon>Acidobacteriota</taxon>
        <taxon>Terriglobia</taxon>
        <taxon>Terriglobales</taxon>
        <taxon>Acidobacteriaceae</taxon>
        <taxon>Granulicella</taxon>
    </lineage>
</organism>
<dbReference type="PANTHER" id="PTHR34138:SF1">
    <property type="entry name" value="CELL SHAPE-DETERMINING PROTEIN MREC"/>
    <property type="match status" value="1"/>
</dbReference>
<feature type="compositionally biased region" description="Pro residues" evidence="6">
    <location>
        <begin position="332"/>
        <end position="348"/>
    </location>
</feature>
<dbReference type="InterPro" id="IPR055342">
    <property type="entry name" value="MreC_beta-barrel_core"/>
</dbReference>
<feature type="compositionally biased region" description="Basic and acidic residues" evidence="6">
    <location>
        <begin position="312"/>
        <end position="322"/>
    </location>
</feature>
<feature type="region of interest" description="Disordered" evidence="6">
    <location>
        <begin position="297"/>
        <end position="415"/>
    </location>
</feature>
<dbReference type="KEGG" id="acm:AciX9_0889"/>
<dbReference type="EMBL" id="CP002480">
    <property type="protein sequence ID" value="ADW67957.1"/>
    <property type="molecule type" value="Genomic_DNA"/>
</dbReference>